<dbReference type="EMBL" id="JNBY01000149">
    <property type="protein sequence ID" value="KDN81205.1"/>
    <property type="molecule type" value="Genomic_DNA"/>
</dbReference>
<dbReference type="eggNOG" id="ENOG5032EQU">
    <property type="taxonomic scope" value="Bacteria"/>
</dbReference>
<name>A0A066YTI3_9ACTN</name>
<proteinExistence type="predicted"/>
<protein>
    <submittedName>
        <fullName evidence="1">Uncharacterized protein</fullName>
    </submittedName>
</protein>
<keyword evidence="2" id="KW-1185">Reference proteome</keyword>
<dbReference type="Proteomes" id="UP000027178">
    <property type="component" value="Unassembled WGS sequence"/>
</dbReference>
<gene>
    <name evidence="1" type="ORF">KCH_70160</name>
</gene>
<accession>A0A066YTI3</accession>
<dbReference type="RefSeq" id="WP_157032291.1">
    <property type="nucleotide sequence ID" value="NZ_KK853997.1"/>
</dbReference>
<organism evidence="1 2">
    <name type="scientific">Kitasatospora cheerisanensis KCTC 2395</name>
    <dbReference type="NCBI Taxonomy" id="1348663"/>
    <lineage>
        <taxon>Bacteria</taxon>
        <taxon>Bacillati</taxon>
        <taxon>Actinomycetota</taxon>
        <taxon>Actinomycetes</taxon>
        <taxon>Kitasatosporales</taxon>
        <taxon>Streptomycetaceae</taxon>
        <taxon>Kitasatospora</taxon>
    </lineage>
</organism>
<comment type="caution">
    <text evidence="1">The sequence shown here is derived from an EMBL/GenBank/DDBJ whole genome shotgun (WGS) entry which is preliminary data.</text>
</comment>
<dbReference type="AlphaFoldDB" id="A0A066YTI3"/>
<sequence length="73" mass="8221">MEEPKAAGGGRTSDPRERTSLMAALAEAVRDRDERSLRRLLARFAVQVTFADLHALRDALDPRHHRGRHPDPP</sequence>
<evidence type="ECO:0000313" key="1">
    <source>
        <dbReference type="EMBL" id="KDN81205.1"/>
    </source>
</evidence>
<dbReference type="PATRIC" id="fig|1348663.4.peg.6789"/>
<evidence type="ECO:0000313" key="2">
    <source>
        <dbReference type="Proteomes" id="UP000027178"/>
    </source>
</evidence>
<dbReference type="HOGENOM" id="CLU_2770420_0_0_11"/>
<reference evidence="1 2" key="1">
    <citation type="submission" date="2014-05" db="EMBL/GenBank/DDBJ databases">
        <title>Draft Genome Sequence of Kitasatospora cheerisanensis KCTC 2395.</title>
        <authorList>
            <person name="Nam D.H."/>
        </authorList>
    </citation>
    <scope>NUCLEOTIDE SEQUENCE [LARGE SCALE GENOMIC DNA]</scope>
    <source>
        <strain evidence="1 2">KCTC 2395</strain>
    </source>
</reference>